<proteinExistence type="inferred from homology"/>
<keyword evidence="15" id="KW-1185">Reference proteome</keyword>
<feature type="transmembrane region" description="Helical" evidence="13">
    <location>
        <begin position="192"/>
        <end position="215"/>
    </location>
</feature>
<feature type="transmembrane region" description="Helical" evidence="13">
    <location>
        <begin position="140"/>
        <end position="163"/>
    </location>
</feature>
<evidence type="ECO:0000256" key="8">
    <source>
        <dbReference type="ARBA" id="ARBA00022982"/>
    </source>
</evidence>
<organism evidence="14 15">
    <name type="scientific">Paenibacillus cisolokensis</name>
    <dbReference type="NCBI Taxonomy" id="1658519"/>
    <lineage>
        <taxon>Bacteria</taxon>
        <taxon>Bacillati</taxon>
        <taxon>Bacillota</taxon>
        <taxon>Bacilli</taxon>
        <taxon>Bacillales</taxon>
        <taxon>Paenibacillaceae</taxon>
        <taxon>Paenibacillus</taxon>
    </lineage>
</organism>
<evidence type="ECO:0000256" key="3">
    <source>
        <dbReference type="ARBA" id="ARBA00022448"/>
    </source>
</evidence>
<feature type="transmembrane region" description="Helical" evidence="13">
    <location>
        <begin position="107"/>
        <end position="128"/>
    </location>
</feature>
<dbReference type="PANTHER" id="PTHR30365">
    <property type="entry name" value="CYTOCHROME D UBIQUINOL OXIDASE"/>
    <property type="match status" value="1"/>
</dbReference>
<evidence type="ECO:0000313" key="15">
    <source>
        <dbReference type="Proteomes" id="UP000680304"/>
    </source>
</evidence>
<evidence type="ECO:0000256" key="6">
    <source>
        <dbReference type="ARBA" id="ARBA00022692"/>
    </source>
</evidence>
<evidence type="ECO:0000256" key="5">
    <source>
        <dbReference type="ARBA" id="ARBA00022617"/>
    </source>
</evidence>
<protein>
    <recommendedName>
        <fullName evidence="16">Cytochrome D ubiquinol oxidase subunit I</fullName>
    </recommendedName>
</protein>
<comment type="similarity">
    <text evidence="2">Belongs to the cytochrome ubiquinol oxidase subunit 1 family.</text>
</comment>
<accession>A0ABQ4ND89</accession>
<keyword evidence="6 13" id="KW-0812">Transmembrane</keyword>
<sequence>MGCISSLAIAQFGHGQAQYLVETQPMKMAASEGLWETSADPAPWTVIAAIDTESQENRLEWKVPYLLSFLSYNKFSGSVPGMKELQTEYEATYGPGNYIPPVKTTFWSFRIMIAAGCGMILLSLYGIYRMVRRKLQHLSRMYLSLLAAAISLPFIGNTAGWIMTEIGRQPWTVFGLLRTEQSVSPSVSAGQVGFSLIAFTSIYLVLLGLTIWLFYRTARKGPATEQQSDDAKAFDPYRPEGGEAPCR</sequence>
<name>A0ABQ4ND89_9BACL</name>
<keyword evidence="11 13" id="KW-0472">Membrane</keyword>
<evidence type="ECO:0000313" key="14">
    <source>
        <dbReference type="EMBL" id="GIQ65943.1"/>
    </source>
</evidence>
<evidence type="ECO:0000256" key="12">
    <source>
        <dbReference type="SAM" id="MobiDB-lite"/>
    </source>
</evidence>
<dbReference type="Pfam" id="PF01654">
    <property type="entry name" value="Cyt_bd_oxida_I"/>
    <property type="match status" value="1"/>
</dbReference>
<gene>
    <name evidence="14" type="ORF">PACILC2_45110</name>
</gene>
<evidence type="ECO:0000256" key="10">
    <source>
        <dbReference type="ARBA" id="ARBA00023004"/>
    </source>
</evidence>
<comment type="subcellular location">
    <subcellularLocation>
        <location evidence="1">Cell membrane</location>
        <topology evidence="1">Multi-pass membrane protein</topology>
    </subcellularLocation>
</comment>
<keyword evidence="3" id="KW-0813">Transport</keyword>
<evidence type="ECO:0008006" key="16">
    <source>
        <dbReference type="Google" id="ProtNLM"/>
    </source>
</evidence>
<dbReference type="Proteomes" id="UP000680304">
    <property type="component" value="Unassembled WGS sequence"/>
</dbReference>
<feature type="compositionally biased region" description="Basic and acidic residues" evidence="12">
    <location>
        <begin position="229"/>
        <end position="247"/>
    </location>
</feature>
<evidence type="ECO:0000256" key="11">
    <source>
        <dbReference type="ARBA" id="ARBA00023136"/>
    </source>
</evidence>
<keyword evidence="10" id="KW-0408">Iron</keyword>
<keyword evidence="5" id="KW-0349">Heme</keyword>
<evidence type="ECO:0000256" key="13">
    <source>
        <dbReference type="SAM" id="Phobius"/>
    </source>
</evidence>
<reference evidence="14 15" key="1">
    <citation type="submission" date="2021-04" db="EMBL/GenBank/DDBJ databases">
        <title>Draft genome sequence of Paenibacillus cisolokensis, LC2-13A.</title>
        <authorList>
            <person name="Uke A."/>
            <person name="Chhe C."/>
            <person name="Baramee S."/>
            <person name="Kosugi A."/>
        </authorList>
    </citation>
    <scope>NUCLEOTIDE SEQUENCE [LARGE SCALE GENOMIC DNA]</scope>
    <source>
        <strain evidence="14 15">LC2-13A</strain>
    </source>
</reference>
<evidence type="ECO:0000256" key="7">
    <source>
        <dbReference type="ARBA" id="ARBA00022723"/>
    </source>
</evidence>
<evidence type="ECO:0000256" key="2">
    <source>
        <dbReference type="ARBA" id="ARBA00009819"/>
    </source>
</evidence>
<keyword evidence="9 13" id="KW-1133">Transmembrane helix</keyword>
<dbReference type="InterPro" id="IPR002585">
    <property type="entry name" value="Cyt-d_ubiquinol_oxidase_su_1"/>
</dbReference>
<feature type="region of interest" description="Disordered" evidence="12">
    <location>
        <begin position="225"/>
        <end position="247"/>
    </location>
</feature>
<evidence type="ECO:0000256" key="4">
    <source>
        <dbReference type="ARBA" id="ARBA00022475"/>
    </source>
</evidence>
<comment type="caution">
    <text evidence="14">The sequence shown here is derived from an EMBL/GenBank/DDBJ whole genome shotgun (WGS) entry which is preliminary data.</text>
</comment>
<dbReference type="PANTHER" id="PTHR30365:SF15">
    <property type="entry name" value="CYTOCHROME BD UBIQUINOL OXIDASE SUBUNIT 1"/>
    <property type="match status" value="1"/>
</dbReference>
<keyword evidence="8" id="KW-0249">Electron transport</keyword>
<keyword evidence="7" id="KW-0479">Metal-binding</keyword>
<dbReference type="EMBL" id="BOVJ01000159">
    <property type="protein sequence ID" value="GIQ65943.1"/>
    <property type="molecule type" value="Genomic_DNA"/>
</dbReference>
<evidence type="ECO:0000256" key="1">
    <source>
        <dbReference type="ARBA" id="ARBA00004651"/>
    </source>
</evidence>
<keyword evidence="4" id="KW-1003">Cell membrane</keyword>
<evidence type="ECO:0000256" key="9">
    <source>
        <dbReference type="ARBA" id="ARBA00022989"/>
    </source>
</evidence>